<feature type="compositionally biased region" description="Basic residues" evidence="1">
    <location>
        <begin position="375"/>
        <end position="393"/>
    </location>
</feature>
<reference evidence="3" key="1">
    <citation type="journal article" date="2016" name="Nat. Commun.">
        <title>The Gonium pectorale genome demonstrates co-option of cell cycle regulation during the evolution of multicellularity.</title>
        <authorList>
            <person name="Hanschen E.R."/>
            <person name="Marriage T.N."/>
            <person name="Ferris P.J."/>
            <person name="Hamaji T."/>
            <person name="Toyoda A."/>
            <person name="Fujiyama A."/>
            <person name="Neme R."/>
            <person name="Noguchi H."/>
            <person name="Minakuchi Y."/>
            <person name="Suzuki M."/>
            <person name="Kawai-Toyooka H."/>
            <person name="Smith D.R."/>
            <person name="Sparks H."/>
            <person name="Anderson J."/>
            <person name="Bakaric R."/>
            <person name="Luria V."/>
            <person name="Karger A."/>
            <person name="Kirschner M.W."/>
            <person name="Durand P.M."/>
            <person name="Michod R.E."/>
            <person name="Nozaki H."/>
            <person name="Olson B.J."/>
        </authorList>
    </citation>
    <scope>NUCLEOTIDE SEQUENCE [LARGE SCALE GENOMIC DNA]</scope>
    <source>
        <strain evidence="3">NIES-2863</strain>
    </source>
</reference>
<accession>A0A150GZL5</accession>
<keyword evidence="3" id="KW-1185">Reference proteome</keyword>
<evidence type="ECO:0000313" key="3">
    <source>
        <dbReference type="Proteomes" id="UP000075714"/>
    </source>
</evidence>
<evidence type="ECO:0008006" key="4">
    <source>
        <dbReference type="Google" id="ProtNLM"/>
    </source>
</evidence>
<dbReference type="STRING" id="33097.A0A150GZL5"/>
<dbReference type="OrthoDB" id="4062651at2759"/>
<protein>
    <recommendedName>
        <fullName evidence="4">Protein kinase domain-containing protein</fullName>
    </recommendedName>
</protein>
<gene>
    <name evidence="2" type="ORF">GPECTOR_4g840</name>
</gene>
<name>A0A150GZL5_GONPE</name>
<feature type="region of interest" description="Disordered" evidence="1">
    <location>
        <begin position="375"/>
        <end position="406"/>
    </location>
</feature>
<dbReference type="Proteomes" id="UP000075714">
    <property type="component" value="Unassembled WGS sequence"/>
</dbReference>
<dbReference type="AlphaFoldDB" id="A0A150GZL5"/>
<sequence>MDTPAHLPVHSTSHPFGASPAFPSTAYMERVRGLAAPSQLDEAKLQDPESPGGPLLANWRPASSAAAGLSPALTHPAFGVFLDWASGRAGRVSQEDMVAAAELCKATSAFYPDDKKLEDGLQGFDPAYEGAGYYGEFFSSRLGAGLQPVEGVSLQLETVFKTTCCPALLVEVLGPHLRVSSLAWLDRITLCPLTPLLNLLWLGDDPQTHALARALRALKEARDVLRLFYNDVQGTGAKDRAAALEQALPYPLHTNYTNVEPLYGKRLLYKAVRFSDGKVVVVKFAPRYCSDAHRAWAALGMAPELYLAEVLPGGYVHVEMELLDKADGWVPLSCVEDAADAAAAEQAALGALAAAHAAAEPPFVHGDARKANCLVRRRPGQRRAQRRRGRPRRSGSEGGTGAGRKGASVVKGEWEVRFVDFEFAGREGLGVYPVAVNPKMPATERGACDLAVAVPPPLAGGAVTVRLLRLRGWLVAGLHVERWLGLGQRQQREQLVALHASMREAARRRAQAAPGDQGSA</sequence>
<dbReference type="EMBL" id="LSYV01000005">
    <property type="protein sequence ID" value="KXZ54770.1"/>
    <property type="molecule type" value="Genomic_DNA"/>
</dbReference>
<evidence type="ECO:0000313" key="2">
    <source>
        <dbReference type="EMBL" id="KXZ54770.1"/>
    </source>
</evidence>
<organism evidence="2 3">
    <name type="scientific">Gonium pectorale</name>
    <name type="common">Green alga</name>
    <dbReference type="NCBI Taxonomy" id="33097"/>
    <lineage>
        <taxon>Eukaryota</taxon>
        <taxon>Viridiplantae</taxon>
        <taxon>Chlorophyta</taxon>
        <taxon>core chlorophytes</taxon>
        <taxon>Chlorophyceae</taxon>
        <taxon>CS clade</taxon>
        <taxon>Chlamydomonadales</taxon>
        <taxon>Volvocaceae</taxon>
        <taxon>Gonium</taxon>
    </lineage>
</organism>
<proteinExistence type="predicted"/>
<evidence type="ECO:0000256" key="1">
    <source>
        <dbReference type="SAM" id="MobiDB-lite"/>
    </source>
</evidence>
<comment type="caution">
    <text evidence="2">The sequence shown here is derived from an EMBL/GenBank/DDBJ whole genome shotgun (WGS) entry which is preliminary data.</text>
</comment>